<sequence>MMGLDLNRQTWSPHDNASVDEKQAASLYVASVAADAEDATQLLAMLGLLPRHHPAIMRADEHGMRGYRFGCRCRQCRKAKAKEDNRRRARVPATTTADCPINTVTGGLE</sequence>
<keyword evidence="2" id="KW-1185">Reference proteome</keyword>
<proteinExistence type="predicted"/>
<accession>A0ABW9IMX5</accession>
<evidence type="ECO:0000313" key="2">
    <source>
        <dbReference type="Proteomes" id="UP001631993"/>
    </source>
</evidence>
<gene>
    <name evidence="1" type="ORF">ACKI1S_27405</name>
</gene>
<organism evidence="1 2">
    <name type="scientific">Streptomyces galilaeus</name>
    <dbReference type="NCBI Taxonomy" id="33899"/>
    <lineage>
        <taxon>Bacteria</taxon>
        <taxon>Bacillati</taxon>
        <taxon>Actinomycetota</taxon>
        <taxon>Actinomycetes</taxon>
        <taxon>Kitasatosporales</taxon>
        <taxon>Streptomycetaceae</taxon>
        <taxon>Streptomyces</taxon>
    </lineage>
</organism>
<comment type="caution">
    <text evidence="1">The sequence shown here is derived from an EMBL/GenBank/DDBJ whole genome shotgun (WGS) entry which is preliminary data.</text>
</comment>
<evidence type="ECO:0000313" key="1">
    <source>
        <dbReference type="EMBL" id="MFM9649863.1"/>
    </source>
</evidence>
<dbReference type="EMBL" id="JBJVNE010000014">
    <property type="protein sequence ID" value="MFM9649863.1"/>
    <property type="molecule type" value="Genomic_DNA"/>
</dbReference>
<dbReference type="RefSeq" id="WP_369279741.1">
    <property type="nucleotide sequence ID" value="NZ_JBJVMW010000010.1"/>
</dbReference>
<name>A0ABW9IMX5_STRGJ</name>
<reference evidence="1 2" key="1">
    <citation type="submission" date="2024-12" db="EMBL/GenBank/DDBJ databases">
        <title>Forecasting of Potato common scab and diversities of Pathogenic streptomyces spp. in china.</title>
        <authorList>
            <person name="Handique U."/>
            <person name="Wu J."/>
        </authorList>
    </citation>
    <scope>NUCLEOTIDE SEQUENCE [LARGE SCALE GENOMIC DNA]</scope>
    <source>
        <strain evidence="1 2">ZRIMU1585</strain>
    </source>
</reference>
<protein>
    <submittedName>
        <fullName evidence="1">Uncharacterized protein</fullName>
    </submittedName>
</protein>
<dbReference type="Proteomes" id="UP001631993">
    <property type="component" value="Unassembled WGS sequence"/>
</dbReference>